<organism evidence="1 2">
    <name type="scientific">Vitis vinifera</name>
    <name type="common">Grape</name>
    <dbReference type="NCBI Taxonomy" id="29760"/>
    <lineage>
        <taxon>Eukaryota</taxon>
        <taxon>Viridiplantae</taxon>
        <taxon>Streptophyta</taxon>
        <taxon>Embryophyta</taxon>
        <taxon>Tracheophyta</taxon>
        <taxon>Spermatophyta</taxon>
        <taxon>Magnoliopsida</taxon>
        <taxon>eudicotyledons</taxon>
        <taxon>Gunneridae</taxon>
        <taxon>Pentapetalae</taxon>
        <taxon>rosids</taxon>
        <taxon>Vitales</taxon>
        <taxon>Vitaceae</taxon>
        <taxon>Viteae</taxon>
        <taxon>Vitis</taxon>
    </lineage>
</organism>
<dbReference type="InterPro" id="IPR021109">
    <property type="entry name" value="Peptidase_aspartic_dom_sf"/>
</dbReference>
<dbReference type="Proteomes" id="UP000288805">
    <property type="component" value="Unassembled WGS sequence"/>
</dbReference>
<evidence type="ECO:0000313" key="2">
    <source>
        <dbReference type="Proteomes" id="UP000288805"/>
    </source>
</evidence>
<evidence type="ECO:0000313" key="1">
    <source>
        <dbReference type="EMBL" id="RVW69804.1"/>
    </source>
</evidence>
<dbReference type="Gene3D" id="2.40.70.10">
    <property type="entry name" value="Acid Proteases"/>
    <property type="match status" value="1"/>
</dbReference>
<dbReference type="CDD" id="cd00303">
    <property type="entry name" value="retropepsin_like"/>
    <property type="match status" value="1"/>
</dbReference>
<evidence type="ECO:0008006" key="3">
    <source>
        <dbReference type="Google" id="ProtNLM"/>
    </source>
</evidence>
<dbReference type="PANTHER" id="PTHR35046">
    <property type="entry name" value="ZINC KNUCKLE (CCHC-TYPE) FAMILY PROTEIN"/>
    <property type="match status" value="1"/>
</dbReference>
<reference evidence="1 2" key="1">
    <citation type="journal article" date="2018" name="PLoS Genet.">
        <title>Population sequencing reveals clonal diversity and ancestral inbreeding in the grapevine cultivar Chardonnay.</title>
        <authorList>
            <person name="Roach M.J."/>
            <person name="Johnson D.L."/>
            <person name="Bohlmann J."/>
            <person name="van Vuuren H.J."/>
            <person name="Jones S.J."/>
            <person name="Pretorius I.S."/>
            <person name="Schmidt S.A."/>
            <person name="Borneman A.R."/>
        </authorList>
    </citation>
    <scope>NUCLEOTIDE SEQUENCE [LARGE SCALE GENOMIC DNA]</scope>
    <source>
        <strain evidence="2">cv. Chardonnay</strain>
        <tissue evidence="1">Leaf</tissue>
    </source>
</reference>
<comment type="caution">
    <text evidence="1">The sequence shown here is derived from an EMBL/GenBank/DDBJ whole genome shotgun (WGS) entry which is preliminary data.</text>
</comment>
<name>A0A438GC82_VITVI</name>
<gene>
    <name evidence="1" type="ORF">CK203_064275</name>
</gene>
<dbReference type="EMBL" id="QGNW01000482">
    <property type="protein sequence ID" value="RVW69804.1"/>
    <property type="molecule type" value="Genomic_DNA"/>
</dbReference>
<dbReference type="AlphaFoldDB" id="A0A438GC82"/>
<dbReference type="PANTHER" id="PTHR35046:SF9">
    <property type="entry name" value="RNA-DIRECTED DNA POLYMERASE"/>
    <property type="match status" value="1"/>
</dbReference>
<proteinExistence type="predicted"/>
<accession>A0A438GC82</accession>
<sequence length="237" mass="27231">MATSNKMTTTTNVGHRLVQKSMVKARFTRIQPQIAIFVSPIHYECMSVEIEELLDTMMTTNSNEGFLMNKMSFVHLFEMVIIFDIHSGGIFNKEEGGSEEEHVLEEDIYEDAEFAEGDVREEVVCIVQQLLLTPKKLDDFQRHKIFWTQCTIRNKVYNMIIDSGNSKNVVSKALVKAINLKTEKHPSPYKIAWIKKGSKVQVLEVCKVPLSTRKYYKYEIVCDVVDMDACHILLGRS</sequence>
<protein>
    <recommendedName>
        <fullName evidence="3">Asp_protease_2 domain-containing protein</fullName>
    </recommendedName>
</protein>